<evidence type="ECO:0000256" key="2">
    <source>
        <dbReference type="ARBA" id="ARBA00022679"/>
    </source>
</evidence>
<evidence type="ECO:0000259" key="4">
    <source>
        <dbReference type="Pfam" id="PF00685"/>
    </source>
</evidence>
<name>A0AAQ4EX75_AMBAM</name>
<evidence type="ECO:0000256" key="1">
    <source>
        <dbReference type="ARBA" id="ARBA00005771"/>
    </source>
</evidence>
<accession>A0AAQ4EX75</accession>
<dbReference type="InterPro" id="IPR027417">
    <property type="entry name" value="P-loop_NTPase"/>
</dbReference>
<dbReference type="Gene3D" id="3.40.50.300">
    <property type="entry name" value="P-loop containing nucleotide triphosphate hydrolases"/>
    <property type="match status" value="1"/>
</dbReference>
<reference evidence="5 6" key="1">
    <citation type="journal article" date="2023" name="Arcadia Sci">
        <title>De novo assembly of a long-read Amblyomma americanum tick genome.</title>
        <authorList>
            <person name="Chou S."/>
            <person name="Poskanzer K.E."/>
            <person name="Rollins M."/>
            <person name="Thuy-Boun P.S."/>
        </authorList>
    </citation>
    <scope>NUCLEOTIDE SEQUENCE [LARGE SCALE GENOMIC DNA]</scope>
    <source>
        <strain evidence="5">F_SG_1</strain>
        <tissue evidence="5">Salivary glands</tissue>
    </source>
</reference>
<evidence type="ECO:0000313" key="6">
    <source>
        <dbReference type="Proteomes" id="UP001321473"/>
    </source>
</evidence>
<dbReference type="GO" id="GO:0008146">
    <property type="term" value="F:sulfotransferase activity"/>
    <property type="evidence" value="ECO:0007669"/>
    <property type="project" value="InterPro"/>
</dbReference>
<dbReference type="Proteomes" id="UP001321473">
    <property type="component" value="Unassembled WGS sequence"/>
</dbReference>
<feature type="domain" description="Sulfotransferase" evidence="4">
    <location>
        <begin position="100"/>
        <end position="278"/>
    </location>
</feature>
<feature type="region of interest" description="Disordered" evidence="3">
    <location>
        <begin position="127"/>
        <end position="153"/>
    </location>
</feature>
<comment type="similarity">
    <text evidence="1">Belongs to the sulfotransferase 1 family.</text>
</comment>
<keyword evidence="2" id="KW-0808">Transferase</keyword>
<gene>
    <name evidence="5" type="ORF">V5799_019501</name>
</gene>
<proteinExistence type="inferred from homology"/>
<organism evidence="5 6">
    <name type="scientific">Amblyomma americanum</name>
    <name type="common">Lone star tick</name>
    <dbReference type="NCBI Taxonomy" id="6943"/>
    <lineage>
        <taxon>Eukaryota</taxon>
        <taxon>Metazoa</taxon>
        <taxon>Ecdysozoa</taxon>
        <taxon>Arthropoda</taxon>
        <taxon>Chelicerata</taxon>
        <taxon>Arachnida</taxon>
        <taxon>Acari</taxon>
        <taxon>Parasitiformes</taxon>
        <taxon>Ixodida</taxon>
        <taxon>Ixodoidea</taxon>
        <taxon>Ixodidae</taxon>
        <taxon>Amblyomminae</taxon>
        <taxon>Amblyomma</taxon>
    </lineage>
</organism>
<evidence type="ECO:0000256" key="3">
    <source>
        <dbReference type="SAM" id="MobiDB-lite"/>
    </source>
</evidence>
<feature type="compositionally biased region" description="Pro residues" evidence="3">
    <location>
        <begin position="131"/>
        <end position="141"/>
    </location>
</feature>
<protein>
    <recommendedName>
        <fullName evidence="4">Sulfotransferase domain-containing protein</fullName>
    </recommendedName>
</protein>
<dbReference type="SUPFAM" id="SSF52540">
    <property type="entry name" value="P-loop containing nucleoside triphosphate hydrolases"/>
    <property type="match status" value="1"/>
</dbReference>
<comment type="caution">
    <text evidence="5">The sequence shown here is derived from an EMBL/GenBank/DDBJ whole genome shotgun (WGS) entry which is preliminary data.</text>
</comment>
<evidence type="ECO:0000313" key="5">
    <source>
        <dbReference type="EMBL" id="KAK8779158.1"/>
    </source>
</evidence>
<dbReference type="PANTHER" id="PTHR11783">
    <property type="entry name" value="SULFOTRANSFERASE SULT"/>
    <property type="match status" value="1"/>
</dbReference>
<dbReference type="EMBL" id="JARKHS020010107">
    <property type="protein sequence ID" value="KAK8779158.1"/>
    <property type="molecule type" value="Genomic_DNA"/>
</dbReference>
<dbReference type="Pfam" id="PF00685">
    <property type="entry name" value="Sulfotransfer_1"/>
    <property type="match status" value="1"/>
</dbReference>
<dbReference type="InterPro" id="IPR000863">
    <property type="entry name" value="Sulfotransferase_dom"/>
</dbReference>
<dbReference type="AlphaFoldDB" id="A0AAQ4EX75"/>
<sequence>MQKKTKTSPRSCAECLVPVLEKKPTTRSQPAIFRSFLEIPARPVLPPAALQLSGPSRLTMGHSLDKVESPHYLEVDGLLFPRSFSRDNVQYATRMRPDDGDVVIAGYPNSGGKTVATLLHLMARASARNPAAPPGAPPPQPFSGTASVPRAPAPAPASEASLVVDAPLIEWMGKEPLVYSNASPRRYIYLLRNPKDCCAHAFEDAVAFPQDYDFCEGRFDDFLELFVRGAVHGNDYFDHALSWWAHRAEPHLLCLVFEDLRMESRAHVERVLSFVGWREAFENSRNVALMQEVLEHIAKGPAHSRIMEVCD</sequence>
<keyword evidence="6" id="KW-1185">Reference proteome</keyword>